<dbReference type="PANTHER" id="PTHR43157:SF31">
    <property type="entry name" value="PHOSPHATIDYLINOSITOL-GLYCAN BIOSYNTHESIS CLASS F PROTEIN"/>
    <property type="match status" value="1"/>
</dbReference>
<feature type="region of interest" description="Disordered" evidence="2">
    <location>
        <begin position="300"/>
        <end position="320"/>
    </location>
</feature>
<organism evidence="3 4">
    <name type="scientific">Plectus sambesii</name>
    <dbReference type="NCBI Taxonomy" id="2011161"/>
    <lineage>
        <taxon>Eukaryota</taxon>
        <taxon>Metazoa</taxon>
        <taxon>Ecdysozoa</taxon>
        <taxon>Nematoda</taxon>
        <taxon>Chromadorea</taxon>
        <taxon>Plectida</taxon>
        <taxon>Plectina</taxon>
        <taxon>Plectoidea</taxon>
        <taxon>Plectidae</taxon>
        <taxon>Plectus</taxon>
    </lineage>
</organism>
<dbReference type="AlphaFoldDB" id="A0A914XLZ3"/>
<dbReference type="InterPro" id="IPR002347">
    <property type="entry name" value="SDR_fam"/>
</dbReference>
<accession>A0A914XLZ3</accession>
<dbReference type="WBParaSite" id="PSAMB.scaffold893size39148.g9523.t1">
    <property type="protein sequence ID" value="PSAMB.scaffold893size39148.g9523.t1"/>
    <property type="gene ID" value="PSAMB.scaffold893size39148.g9523"/>
</dbReference>
<dbReference type="CDD" id="cd05327">
    <property type="entry name" value="retinol-DH_like_SDR_c_like"/>
    <property type="match status" value="1"/>
</dbReference>
<dbReference type="SUPFAM" id="SSF51735">
    <property type="entry name" value="NAD(P)-binding Rossmann-fold domains"/>
    <property type="match status" value="1"/>
</dbReference>
<name>A0A914XLZ3_9BILA</name>
<protein>
    <submittedName>
        <fullName evidence="4">Uncharacterized protein</fullName>
    </submittedName>
</protein>
<dbReference type="PANTHER" id="PTHR43157">
    <property type="entry name" value="PHOSPHATIDYLINOSITOL-GLYCAN BIOSYNTHESIS CLASS F PROTEIN-RELATED"/>
    <property type="match status" value="1"/>
</dbReference>
<evidence type="ECO:0000313" key="3">
    <source>
        <dbReference type="Proteomes" id="UP000887566"/>
    </source>
</evidence>
<proteinExistence type="predicted"/>
<dbReference type="Proteomes" id="UP000887566">
    <property type="component" value="Unplaced"/>
</dbReference>
<keyword evidence="1" id="KW-0560">Oxidoreductase</keyword>
<sequence length="320" mass="35115">MPTATAILDGQDLSGQYMLITGANQGIGFETARALALRGAHVTLACRSQDSAEQAMDAIRQEKKDAQLSYINLNLCSLNSVEQCAKEYLDLKMPLNVLILNAGTMLPTEGQTKDGFETTFQVNHLAQFHLTNLLTELMASSAPARVVVVSSSTHRFARLPSDSTKWWNAFSPAKRSDQGTWKAYGYSKMANVMFASELNRRMQIYGLQAISCHPGTIKTAIARNIPQHIRRLLCCFQIALISPEEGAATSVYCATTDITCHGGKYFAKCRVSKMASVCAKEDNARKFWSLSEEMLKAKPDCSQSPTTISLRNTSGGNDDH</sequence>
<dbReference type="PRINTS" id="PR00081">
    <property type="entry name" value="GDHRDH"/>
</dbReference>
<dbReference type="GO" id="GO:0016491">
    <property type="term" value="F:oxidoreductase activity"/>
    <property type="evidence" value="ECO:0007669"/>
    <property type="project" value="UniProtKB-KW"/>
</dbReference>
<evidence type="ECO:0000256" key="1">
    <source>
        <dbReference type="ARBA" id="ARBA00023002"/>
    </source>
</evidence>
<reference evidence="4" key="1">
    <citation type="submission" date="2022-11" db="UniProtKB">
        <authorList>
            <consortium name="WormBaseParasite"/>
        </authorList>
    </citation>
    <scope>IDENTIFICATION</scope>
</reference>
<dbReference type="Gene3D" id="3.40.50.720">
    <property type="entry name" value="NAD(P)-binding Rossmann-like Domain"/>
    <property type="match status" value="1"/>
</dbReference>
<keyword evidence="3" id="KW-1185">Reference proteome</keyword>
<dbReference type="InterPro" id="IPR036291">
    <property type="entry name" value="NAD(P)-bd_dom_sf"/>
</dbReference>
<evidence type="ECO:0000256" key="2">
    <source>
        <dbReference type="SAM" id="MobiDB-lite"/>
    </source>
</evidence>
<evidence type="ECO:0000313" key="4">
    <source>
        <dbReference type="WBParaSite" id="PSAMB.scaffold893size39148.g9523.t1"/>
    </source>
</evidence>
<feature type="compositionally biased region" description="Polar residues" evidence="2">
    <location>
        <begin position="301"/>
        <end position="320"/>
    </location>
</feature>
<dbReference type="Pfam" id="PF00106">
    <property type="entry name" value="adh_short"/>
    <property type="match status" value="1"/>
</dbReference>